<dbReference type="SUPFAM" id="SSF55874">
    <property type="entry name" value="ATPase domain of HSP90 chaperone/DNA topoisomerase II/histidine kinase"/>
    <property type="match status" value="1"/>
</dbReference>
<keyword evidence="9" id="KW-0902">Two-component regulatory system</keyword>
<dbReference type="InterPro" id="IPR036890">
    <property type="entry name" value="HATPase_C_sf"/>
</dbReference>
<protein>
    <recommendedName>
        <fullName evidence="3">histidine kinase</fullName>
        <ecNumber evidence="3">2.7.13.3</ecNumber>
    </recommendedName>
</protein>
<dbReference type="Pfam" id="PF02518">
    <property type="entry name" value="HATPase_c"/>
    <property type="match status" value="1"/>
</dbReference>
<dbReference type="InterPro" id="IPR003661">
    <property type="entry name" value="HisK_dim/P_dom"/>
</dbReference>
<evidence type="ECO:0000256" key="11">
    <source>
        <dbReference type="SAM" id="Phobius"/>
    </source>
</evidence>
<dbReference type="SUPFAM" id="SSF47384">
    <property type="entry name" value="Homodimeric domain of signal transducing histidine kinase"/>
    <property type="match status" value="1"/>
</dbReference>
<dbReference type="SMART" id="SM00387">
    <property type="entry name" value="HATPase_c"/>
    <property type="match status" value="1"/>
</dbReference>
<evidence type="ECO:0000256" key="7">
    <source>
        <dbReference type="ARBA" id="ARBA00022777"/>
    </source>
</evidence>
<evidence type="ECO:0000256" key="5">
    <source>
        <dbReference type="ARBA" id="ARBA00022679"/>
    </source>
</evidence>
<keyword evidence="8 11" id="KW-1133">Transmembrane helix</keyword>
<evidence type="ECO:0000256" key="2">
    <source>
        <dbReference type="ARBA" id="ARBA00004236"/>
    </source>
</evidence>
<proteinExistence type="predicted"/>
<evidence type="ECO:0000256" key="3">
    <source>
        <dbReference type="ARBA" id="ARBA00012438"/>
    </source>
</evidence>
<dbReference type="PANTHER" id="PTHR45436:SF5">
    <property type="entry name" value="SENSOR HISTIDINE KINASE TRCS"/>
    <property type="match status" value="1"/>
</dbReference>
<keyword evidence="4" id="KW-0597">Phosphoprotein</keyword>
<dbReference type="InterPro" id="IPR050428">
    <property type="entry name" value="TCS_sensor_his_kinase"/>
</dbReference>
<evidence type="ECO:0000256" key="4">
    <source>
        <dbReference type="ARBA" id="ARBA00022553"/>
    </source>
</evidence>
<evidence type="ECO:0000256" key="10">
    <source>
        <dbReference type="ARBA" id="ARBA00023136"/>
    </source>
</evidence>
<keyword evidence="14" id="KW-1185">Reference proteome</keyword>
<evidence type="ECO:0000256" key="1">
    <source>
        <dbReference type="ARBA" id="ARBA00000085"/>
    </source>
</evidence>
<evidence type="ECO:0000259" key="12">
    <source>
        <dbReference type="PROSITE" id="PS50109"/>
    </source>
</evidence>
<keyword evidence="10 11" id="KW-0472">Membrane</keyword>
<dbReference type="PRINTS" id="PR00344">
    <property type="entry name" value="BCTRLSENSOR"/>
</dbReference>
<dbReference type="InterPro" id="IPR005467">
    <property type="entry name" value="His_kinase_dom"/>
</dbReference>
<comment type="catalytic activity">
    <reaction evidence="1">
        <text>ATP + protein L-histidine = ADP + protein N-phospho-L-histidine.</text>
        <dbReference type="EC" id="2.7.13.3"/>
    </reaction>
</comment>
<gene>
    <name evidence="13" type="ORF">GCM10009768_03050</name>
</gene>
<dbReference type="RefSeq" id="WP_344028443.1">
    <property type="nucleotide sequence ID" value="NZ_BAAAOB010000001.1"/>
</dbReference>
<dbReference type="InterPro" id="IPR003594">
    <property type="entry name" value="HATPase_dom"/>
</dbReference>
<dbReference type="CDD" id="cd00082">
    <property type="entry name" value="HisKA"/>
    <property type="match status" value="1"/>
</dbReference>
<reference evidence="13 14" key="1">
    <citation type="journal article" date="2019" name="Int. J. Syst. Evol. Microbiol.">
        <title>The Global Catalogue of Microorganisms (GCM) 10K type strain sequencing project: providing services to taxonomists for standard genome sequencing and annotation.</title>
        <authorList>
            <consortium name="The Broad Institute Genomics Platform"/>
            <consortium name="The Broad Institute Genome Sequencing Center for Infectious Disease"/>
            <person name="Wu L."/>
            <person name="Ma J."/>
        </authorList>
    </citation>
    <scope>NUCLEOTIDE SEQUENCE [LARGE SCALE GENOMIC DNA]</scope>
    <source>
        <strain evidence="13 14">JCM 14736</strain>
    </source>
</reference>
<dbReference type="PROSITE" id="PS50109">
    <property type="entry name" value="HIS_KIN"/>
    <property type="match status" value="1"/>
</dbReference>
<dbReference type="EMBL" id="BAAAOB010000001">
    <property type="protein sequence ID" value="GAA1777869.1"/>
    <property type="molecule type" value="Genomic_DNA"/>
</dbReference>
<dbReference type="CDD" id="cd00075">
    <property type="entry name" value="HATPase"/>
    <property type="match status" value="1"/>
</dbReference>
<evidence type="ECO:0000313" key="13">
    <source>
        <dbReference type="EMBL" id="GAA1777869.1"/>
    </source>
</evidence>
<keyword evidence="7" id="KW-0418">Kinase</keyword>
<evidence type="ECO:0000256" key="9">
    <source>
        <dbReference type="ARBA" id="ARBA00023012"/>
    </source>
</evidence>
<feature type="transmembrane region" description="Helical" evidence="11">
    <location>
        <begin position="24"/>
        <end position="49"/>
    </location>
</feature>
<sequence>MPATRIEPGELPDERAYRRSASQIGWQVMAVCAGLVVIGGGVILAFVFWQTTPWEANQPPQPGEIEVRLDPGELVLAVVLLATGAVLSAGFAARMIARRAVQPLDEAFQLQRRFVADASHELRTPLAVLGARAQQLAAMTPDGDPRGAIVAELRQDVRNLAVVMDDMLDAATGAAAARGRAALDGVAGEVARDLATVAEEFGVAIAVAAPPLAVAMPESALRRCLVALVDNALDHSPAGGTVRIEAERRGGSAVVTVSDEGPGIRGVAPERVFDRFAHGTPPRTPRGRGRTGRGIGLALVRELCEASGGEARVASTGPDGTRFELSLPLAADGASR</sequence>
<dbReference type="Pfam" id="PF00512">
    <property type="entry name" value="HisKA"/>
    <property type="match status" value="1"/>
</dbReference>
<feature type="domain" description="Histidine kinase" evidence="12">
    <location>
        <begin position="117"/>
        <end position="331"/>
    </location>
</feature>
<organism evidence="13 14">
    <name type="scientific">Leucobacter iarius</name>
    <dbReference type="NCBI Taxonomy" id="333963"/>
    <lineage>
        <taxon>Bacteria</taxon>
        <taxon>Bacillati</taxon>
        <taxon>Actinomycetota</taxon>
        <taxon>Actinomycetes</taxon>
        <taxon>Micrococcales</taxon>
        <taxon>Microbacteriaceae</taxon>
        <taxon>Leucobacter</taxon>
    </lineage>
</organism>
<keyword evidence="5" id="KW-0808">Transferase</keyword>
<dbReference type="Gene3D" id="1.10.287.130">
    <property type="match status" value="1"/>
</dbReference>
<comment type="subcellular location">
    <subcellularLocation>
        <location evidence="2">Cell membrane</location>
    </subcellularLocation>
</comment>
<dbReference type="SMART" id="SM00388">
    <property type="entry name" value="HisKA"/>
    <property type="match status" value="1"/>
</dbReference>
<accession>A0ABN2L831</accession>
<keyword evidence="6 11" id="KW-0812">Transmembrane</keyword>
<dbReference type="Gene3D" id="3.30.565.10">
    <property type="entry name" value="Histidine kinase-like ATPase, C-terminal domain"/>
    <property type="match status" value="1"/>
</dbReference>
<evidence type="ECO:0000256" key="8">
    <source>
        <dbReference type="ARBA" id="ARBA00022989"/>
    </source>
</evidence>
<comment type="caution">
    <text evidence="13">The sequence shown here is derived from an EMBL/GenBank/DDBJ whole genome shotgun (WGS) entry which is preliminary data.</text>
</comment>
<evidence type="ECO:0000256" key="6">
    <source>
        <dbReference type="ARBA" id="ARBA00022692"/>
    </source>
</evidence>
<name>A0ABN2L831_9MICO</name>
<dbReference type="PANTHER" id="PTHR45436">
    <property type="entry name" value="SENSOR HISTIDINE KINASE YKOH"/>
    <property type="match status" value="1"/>
</dbReference>
<dbReference type="Proteomes" id="UP001500851">
    <property type="component" value="Unassembled WGS sequence"/>
</dbReference>
<feature type="transmembrane region" description="Helical" evidence="11">
    <location>
        <begin position="74"/>
        <end position="93"/>
    </location>
</feature>
<dbReference type="InterPro" id="IPR036097">
    <property type="entry name" value="HisK_dim/P_sf"/>
</dbReference>
<evidence type="ECO:0000313" key="14">
    <source>
        <dbReference type="Proteomes" id="UP001500851"/>
    </source>
</evidence>
<dbReference type="InterPro" id="IPR004358">
    <property type="entry name" value="Sig_transdc_His_kin-like_C"/>
</dbReference>
<dbReference type="EC" id="2.7.13.3" evidence="3"/>